<organism evidence="2 3">
    <name type="scientific">Streptococcus pyogenes</name>
    <dbReference type="NCBI Taxonomy" id="1314"/>
    <lineage>
        <taxon>Bacteria</taxon>
        <taxon>Bacillati</taxon>
        <taxon>Bacillota</taxon>
        <taxon>Bacilli</taxon>
        <taxon>Lactobacillales</taxon>
        <taxon>Streptococcaceae</taxon>
        <taxon>Streptococcus</taxon>
    </lineage>
</organism>
<name>A0A5S4TQV2_STRPY</name>
<reference evidence="2 3" key="1">
    <citation type="submission" date="2019-02" db="EMBL/GenBank/DDBJ databases">
        <title>Novel genomic isolates of S. pyogenes and S. dysgalactiae subsp. equisimilis associated to necrotising fasciitis (NSTI).</title>
        <authorList>
            <person name="Barrantes I."/>
        </authorList>
    </citation>
    <scope>NUCLEOTIDE SEQUENCE [LARGE SCALE GENOMIC DNA]</scope>
    <source>
        <strain evidence="2 3">SPY2028</strain>
    </source>
</reference>
<protein>
    <submittedName>
        <fullName evidence="2">Cell division protein FtsX</fullName>
    </submittedName>
</protein>
<keyword evidence="2" id="KW-0131">Cell cycle</keyword>
<comment type="caution">
    <text evidence="2">The sequence shown here is derived from an EMBL/GenBank/DDBJ whole genome shotgun (WGS) entry which is preliminary data.</text>
</comment>
<accession>A0A5S4TQV2</accession>
<feature type="non-terminal residue" evidence="2">
    <location>
        <position position="1"/>
    </location>
</feature>
<sequence>ITPDVFVPLMTVLLFVIGIFIGSIGSGISMRRFLEI</sequence>
<dbReference type="Proteomes" id="UP000324058">
    <property type="component" value="Unassembled WGS sequence"/>
</dbReference>
<dbReference type="EMBL" id="SJLL01000058">
    <property type="protein sequence ID" value="TYK98286.1"/>
    <property type="molecule type" value="Genomic_DNA"/>
</dbReference>
<keyword evidence="1" id="KW-1133">Transmembrane helix</keyword>
<evidence type="ECO:0000313" key="2">
    <source>
        <dbReference type="EMBL" id="TYK98286.1"/>
    </source>
</evidence>
<keyword evidence="2" id="KW-0132">Cell division</keyword>
<proteinExistence type="predicted"/>
<feature type="transmembrane region" description="Helical" evidence="1">
    <location>
        <begin position="6"/>
        <end position="28"/>
    </location>
</feature>
<evidence type="ECO:0000313" key="3">
    <source>
        <dbReference type="Proteomes" id="UP000324058"/>
    </source>
</evidence>
<keyword evidence="1" id="KW-0472">Membrane</keyword>
<keyword evidence="1" id="KW-0812">Transmembrane</keyword>
<dbReference type="AlphaFoldDB" id="A0A5S4TQV2"/>
<evidence type="ECO:0000256" key="1">
    <source>
        <dbReference type="SAM" id="Phobius"/>
    </source>
</evidence>
<dbReference type="GO" id="GO:0051301">
    <property type="term" value="P:cell division"/>
    <property type="evidence" value="ECO:0007669"/>
    <property type="project" value="UniProtKB-KW"/>
</dbReference>
<gene>
    <name evidence="2" type="ORF">E0F66_10055</name>
</gene>